<keyword evidence="3" id="KW-1185">Reference proteome</keyword>
<feature type="region of interest" description="Disordered" evidence="1">
    <location>
        <begin position="247"/>
        <end position="274"/>
    </location>
</feature>
<sequence>MSAVSVSESGVRPILAEAAEPARRALLELQPTGVGEYLGVTGEDEYAATHRFAATLPGYHGWQWEVVVAAAPGATYATVSESALLPGPDALIAPDFVPWEQRVRPGDLAPGDLLAPRADDERLVPGYVESGDPATDEVCEEIGLGRRQVLSREGRVEAAERWYSEFGPGTDMARSAPGTCGVCGFFVPLAGSLRAAFGVCANALGADGRVVHVEYGCGAHSDTEIPTGAGSPRYEPYDDAAVELIPASESRRPTEQSTEPASASDEPPAVAGDPVIADSAAGEAAPIGEVPALASANGTAAKIGESTGTESAPDTEGAATTAPVAEADIESSTAADAPTTGAAQGENTAAAGTSGHAPAERPTEAEAAGEN</sequence>
<gene>
    <name evidence="2" type="ORF">HGA08_19110</name>
</gene>
<comment type="caution">
    <text evidence="2">The sequence shown here is derived from an EMBL/GenBank/DDBJ whole genome shotgun (WGS) entry which is preliminary data.</text>
</comment>
<dbReference type="RefSeq" id="WP_067872945.1">
    <property type="nucleotide sequence ID" value="NZ_JAAXOP010000011.1"/>
</dbReference>
<dbReference type="Proteomes" id="UP000565711">
    <property type="component" value="Unassembled WGS sequence"/>
</dbReference>
<dbReference type="EMBL" id="JAAXOP010000011">
    <property type="protein sequence ID" value="NKY52320.1"/>
    <property type="molecule type" value="Genomic_DNA"/>
</dbReference>
<organism evidence="2 3">
    <name type="scientific">Nocardia vermiculata</name>
    <dbReference type="NCBI Taxonomy" id="257274"/>
    <lineage>
        <taxon>Bacteria</taxon>
        <taxon>Bacillati</taxon>
        <taxon>Actinomycetota</taxon>
        <taxon>Actinomycetes</taxon>
        <taxon>Mycobacteriales</taxon>
        <taxon>Nocardiaceae</taxon>
        <taxon>Nocardia</taxon>
    </lineage>
</organism>
<feature type="region of interest" description="Disordered" evidence="1">
    <location>
        <begin position="301"/>
        <end position="371"/>
    </location>
</feature>
<accession>A0A846Y2Z3</accession>
<evidence type="ECO:0000256" key="1">
    <source>
        <dbReference type="SAM" id="MobiDB-lite"/>
    </source>
</evidence>
<evidence type="ECO:0000313" key="2">
    <source>
        <dbReference type="EMBL" id="NKY52320.1"/>
    </source>
</evidence>
<reference evidence="2 3" key="1">
    <citation type="submission" date="2020-04" db="EMBL/GenBank/DDBJ databases">
        <title>MicrobeNet Type strains.</title>
        <authorList>
            <person name="Nicholson A.C."/>
        </authorList>
    </citation>
    <scope>NUCLEOTIDE SEQUENCE [LARGE SCALE GENOMIC DNA]</scope>
    <source>
        <strain evidence="2 3">JCM 12354</strain>
    </source>
</reference>
<evidence type="ECO:0000313" key="3">
    <source>
        <dbReference type="Proteomes" id="UP000565711"/>
    </source>
</evidence>
<dbReference type="AlphaFoldDB" id="A0A846Y2Z3"/>
<name>A0A846Y2Z3_9NOCA</name>
<dbReference type="InterPro" id="IPR021391">
    <property type="entry name" value="DUF3027"/>
</dbReference>
<proteinExistence type="predicted"/>
<feature type="compositionally biased region" description="Polar residues" evidence="1">
    <location>
        <begin position="341"/>
        <end position="351"/>
    </location>
</feature>
<protein>
    <submittedName>
        <fullName evidence="2">DUF3027 domain-containing protein</fullName>
    </submittedName>
</protein>
<dbReference type="Pfam" id="PF11228">
    <property type="entry name" value="DUF3027"/>
    <property type="match status" value="1"/>
</dbReference>